<dbReference type="STRING" id="370979.SAMN05443663_104272"/>
<organism evidence="1 2">
    <name type="scientific">Flavobacterium defluvii</name>
    <dbReference type="NCBI Taxonomy" id="370979"/>
    <lineage>
        <taxon>Bacteria</taxon>
        <taxon>Pseudomonadati</taxon>
        <taxon>Bacteroidota</taxon>
        <taxon>Flavobacteriia</taxon>
        <taxon>Flavobacteriales</taxon>
        <taxon>Flavobacteriaceae</taxon>
        <taxon>Flavobacterium</taxon>
    </lineage>
</organism>
<dbReference type="EMBL" id="FQWC01000004">
    <property type="protein sequence ID" value="SHG91791.1"/>
    <property type="molecule type" value="Genomic_DNA"/>
</dbReference>
<protein>
    <submittedName>
        <fullName evidence="1">Uncharacterized protein</fullName>
    </submittedName>
</protein>
<reference evidence="2" key="1">
    <citation type="submission" date="2016-11" db="EMBL/GenBank/DDBJ databases">
        <authorList>
            <person name="Varghese N."/>
            <person name="Submissions S."/>
        </authorList>
    </citation>
    <scope>NUCLEOTIDE SEQUENCE [LARGE SCALE GENOMIC DNA]</scope>
    <source>
        <strain evidence="2">DSM 17963</strain>
    </source>
</reference>
<evidence type="ECO:0000313" key="1">
    <source>
        <dbReference type="EMBL" id="SHG91791.1"/>
    </source>
</evidence>
<keyword evidence="2" id="KW-1185">Reference proteome</keyword>
<dbReference type="AlphaFoldDB" id="A0A1M5NQF8"/>
<accession>A0A1M5NQF8</accession>
<sequence length="123" mass="14275">MELDALQCDSKEKKLRALASQNLRTLKKTLYLCHFEPLHLLKKMSRKIKLIWDFRGPASAKTAEHHEIHLKEYIAIEKLPLNITGFKIINEMHAIAFMVVTDENMIPVRDALKPHRGEVFVES</sequence>
<gene>
    <name evidence="1" type="ORF">SAMN05443663_104272</name>
</gene>
<name>A0A1M5NQF8_9FLAO</name>
<evidence type="ECO:0000313" key="2">
    <source>
        <dbReference type="Proteomes" id="UP000184071"/>
    </source>
</evidence>
<dbReference type="Proteomes" id="UP000184071">
    <property type="component" value="Unassembled WGS sequence"/>
</dbReference>
<proteinExistence type="predicted"/>